<dbReference type="RefSeq" id="WP_264486803.1">
    <property type="nucleotide sequence ID" value="NZ_JAPDDT010000003.1"/>
</dbReference>
<sequence>MNYTERCKAAIAQLLKDGVRMSSQMAATCAHDDHCPTGGNVAAPCVCTPRITIFTPAGPYLVDAQGHASNIAAAN</sequence>
<keyword evidence="2" id="KW-1185">Reference proteome</keyword>
<accession>A0ABT3GGH1</accession>
<organism evidence="1 2">
    <name type="scientific">Luteolibacter arcticus</name>
    <dbReference type="NCBI Taxonomy" id="1581411"/>
    <lineage>
        <taxon>Bacteria</taxon>
        <taxon>Pseudomonadati</taxon>
        <taxon>Verrucomicrobiota</taxon>
        <taxon>Verrucomicrobiia</taxon>
        <taxon>Verrucomicrobiales</taxon>
        <taxon>Verrucomicrobiaceae</taxon>
        <taxon>Luteolibacter</taxon>
    </lineage>
</organism>
<comment type="caution">
    <text evidence="1">The sequence shown here is derived from an EMBL/GenBank/DDBJ whole genome shotgun (WGS) entry which is preliminary data.</text>
</comment>
<protein>
    <submittedName>
        <fullName evidence="1">Uncharacterized protein</fullName>
    </submittedName>
</protein>
<dbReference type="EMBL" id="JAPDDT010000003">
    <property type="protein sequence ID" value="MCW1922695.1"/>
    <property type="molecule type" value="Genomic_DNA"/>
</dbReference>
<gene>
    <name evidence="1" type="ORF">OKA05_09030</name>
</gene>
<proteinExistence type="predicted"/>
<evidence type="ECO:0000313" key="1">
    <source>
        <dbReference type="EMBL" id="MCW1922695.1"/>
    </source>
</evidence>
<dbReference type="Proteomes" id="UP001320876">
    <property type="component" value="Unassembled WGS sequence"/>
</dbReference>
<reference evidence="1 2" key="1">
    <citation type="submission" date="2022-10" db="EMBL/GenBank/DDBJ databases">
        <title>Luteolibacter arcticus strain CCTCC AB 2014275, whole genome shotgun sequencing project.</title>
        <authorList>
            <person name="Zhao G."/>
            <person name="Shen L."/>
        </authorList>
    </citation>
    <scope>NUCLEOTIDE SEQUENCE [LARGE SCALE GENOMIC DNA]</scope>
    <source>
        <strain evidence="1 2">CCTCC AB 2014275</strain>
    </source>
</reference>
<name>A0ABT3GGH1_9BACT</name>
<evidence type="ECO:0000313" key="2">
    <source>
        <dbReference type="Proteomes" id="UP001320876"/>
    </source>
</evidence>